<name>A0A8T1M5U0_CLOSI</name>
<evidence type="ECO:0000256" key="6">
    <source>
        <dbReference type="ARBA" id="ARBA00023180"/>
    </source>
</evidence>
<feature type="domain" description="Saposin A-type" evidence="9">
    <location>
        <begin position="560"/>
        <end position="600"/>
    </location>
</feature>
<dbReference type="AlphaFoldDB" id="A0A8T1M5U0"/>
<dbReference type="GO" id="GO:0005576">
    <property type="term" value="C:extracellular region"/>
    <property type="evidence" value="ECO:0007669"/>
    <property type="project" value="UniProtKB-SubCell"/>
</dbReference>
<dbReference type="InterPro" id="IPR008138">
    <property type="entry name" value="SapB_2"/>
</dbReference>
<dbReference type="InterPro" id="IPR051428">
    <property type="entry name" value="Sphingo_Act-Surfact_Prot"/>
</dbReference>
<dbReference type="Gene3D" id="1.10.225.10">
    <property type="entry name" value="Saposin-like"/>
    <property type="match status" value="4"/>
</dbReference>
<evidence type="ECO:0000259" key="9">
    <source>
        <dbReference type="PROSITE" id="PS51110"/>
    </source>
</evidence>
<protein>
    <submittedName>
        <fullName evidence="10">Prosaposin</fullName>
    </submittedName>
</protein>
<keyword evidence="4" id="KW-0677">Repeat</keyword>
<evidence type="ECO:0000256" key="1">
    <source>
        <dbReference type="ARBA" id="ARBA00004613"/>
    </source>
</evidence>
<dbReference type="OrthoDB" id="69496at2759"/>
<accession>A0A8T1M5U0</accession>
<evidence type="ECO:0000256" key="5">
    <source>
        <dbReference type="ARBA" id="ARBA00023157"/>
    </source>
</evidence>
<dbReference type="InterPro" id="IPR003119">
    <property type="entry name" value="SAP_A"/>
</dbReference>
<dbReference type="InterPro" id="IPR008139">
    <property type="entry name" value="SaposinB_dom"/>
</dbReference>
<keyword evidence="11" id="KW-1185">Reference proteome</keyword>
<keyword evidence="3 7" id="KW-0732">Signal</keyword>
<dbReference type="SMART" id="SM00162">
    <property type="entry name" value="SAPA"/>
    <property type="match status" value="4"/>
</dbReference>
<dbReference type="InterPro" id="IPR011001">
    <property type="entry name" value="Saposin-like"/>
</dbReference>
<evidence type="ECO:0000256" key="4">
    <source>
        <dbReference type="ARBA" id="ARBA00022737"/>
    </source>
</evidence>
<dbReference type="PRINTS" id="PR01797">
    <property type="entry name" value="SAPOSIN"/>
</dbReference>
<dbReference type="GO" id="GO:0005764">
    <property type="term" value="C:lysosome"/>
    <property type="evidence" value="ECO:0007669"/>
    <property type="project" value="InterPro"/>
</dbReference>
<sequence>MKALSFVYLLSVVLGVCFADPVCNGVTRTACENIFTAQKCGTLTECLRVWKESRWGKYRTDVSSDCTFCLHLTSSPRNERSASLICAAYPTNTSNVRSLPFDTDTCVDVAMRLQNVTSGKDDGIALCNVLKNCQSHTFIGHLNFGSTLCDDCQKVVQDIRALIADNATSDAIASKLNAVICANIPEQLQNYCKETIKVHVRPVLDLINRQISPQDICALLGLCPKQRNMDARISNFLSPTLFSEEVVYVPPATHAACPNETKFSWISRPSARHPKWTSRSRIERIMSKMTDKPSGSQCVAVLSQIRVSLKNPSQQAKIKENIDREVCNPLPTFLRTMCNNAVNEHFDEMMEHLDKVDLKKVCAMFGMPPDYLQNLSPPSIPTASIPGVCEVCEMVVAKVIEMTLKGATEKQITEALDRVCHLIPPGPYEIRCETFVERFGAKIVTEIIAGSAPGVICTSLGVCTQLRSTPIAMVHPIQPVGDTYCDTCKLLVTMIEHQLVQNETEDQVKELLKSLCNVLPSSYTEECISLVDRYLPFVMDYLTRKVKPEEVCKAIQLCPNVRRSTPCLRGPAYWCSSRAAAVQCKAELYCKQTFRTLDLEAAAKRRCEATDMDEICGSPELVVECGKSNECLNRQMVQYLKLVSQHTHEALQYPQPTQNCTVCAQLVARWQLHKTLFGASIVDKDTCLTYAEQVDRDQCKLVLANTSEIFRLLARKATDTEAVCKSLALCQLKIQDSGISSRVVENLPENVGAQVLACSEGPVFWCASKRNAEACGTVNFCNALSWFGEKETKPKPTTLLEVDVDIFGVNACAWGSVYWCQSEETARRCGALDHCRTVVWRNAHSGPKLQTQQVKLHHPSNPCLWGPSYYCSSPEKALECGQHYVEHCWQIAVRRSHS</sequence>
<feature type="domain" description="Saposin A-type" evidence="9">
    <location>
        <begin position="805"/>
        <end position="845"/>
    </location>
</feature>
<comment type="caution">
    <text evidence="10">The sequence shown here is derived from an EMBL/GenBank/DDBJ whole genome shotgun (WGS) entry which is preliminary data.</text>
</comment>
<dbReference type="Pfam" id="PF05184">
    <property type="entry name" value="SapB_1"/>
    <property type="match status" value="2"/>
</dbReference>
<feature type="chain" id="PRO_5035839267" evidence="7">
    <location>
        <begin position="20"/>
        <end position="898"/>
    </location>
</feature>
<keyword evidence="6" id="KW-0325">Glycoprotein</keyword>
<dbReference type="InterPro" id="IPR008373">
    <property type="entry name" value="Saposin"/>
</dbReference>
<dbReference type="Pfam" id="PF02199">
    <property type="entry name" value="SapA"/>
    <property type="match status" value="4"/>
</dbReference>
<feature type="signal peptide" evidence="7">
    <location>
        <begin position="1"/>
        <end position="19"/>
    </location>
</feature>
<dbReference type="GO" id="GO:0016020">
    <property type="term" value="C:membrane"/>
    <property type="evidence" value="ECO:0007669"/>
    <property type="project" value="GOC"/>
</dbReference>
<dbReference type="Proteomes" id="UP000286415">
    <property type="component" value="Unassembled WGS sequence"/>
</dbReference>
<evidence type="ECO:0000256" key="7">
    <source>
        <dbReference type="SAM" id="SignalP"/>
    </source>
</evidence>
<dbReference type="FunFam" id="1.10.225.10:FF:000002">
    <property type="entry name" value="prosaposin isoform X2"/>
    <property type="match status" value="1"/>
</dbReference>
<organism evidence="10 11">
    <name type="scientific">Clonorchis sinensis</name>
    <name type="common">Chinese liver fluke</name>
    <dbReference type="NCBI Taxonomy" id="79923"/>
    <lineage>
        <taxon>Eukaryota</taxon>
        <taxon>Metazoa</taxon>
        <taxon>Spiralia</taxon>
        <taxon>Lophotrochozoa</taxon>
        <taxon>Platyhelminthes</taxon>
        <taxon>Trematoda</taxon>
        <taxon>Digenea</taxon>
        <taxon>Opisthorchiida</taxon>
        <taxon>Opisthorchiata</taxon>
        <taxon>Opisthorchiidae</taxon>
        <taxon>Clonorchis</taxon>
    </lineage>
</organism>
<feature type="domain" description="Saposin A-type" evidence="9">
    <location>
        <begin position="751"/>
        <end position="791"/>
    </location>
</feature>
<dbReference type="Pfam" id="PF03489">
    <property type="entry name" value="SapB_2"/>
    <property type="match status" value="3"/>
</dbReference>
<feature type="domain" description="Saposin B-type" evidence="8">
    <location>
        <begin position="385"/>
        <end position="467"/>
    </location>
</feature>
<dbReference type="PROSITE" id="PS50015">
    <property type="entry name" value="SAP_B"/>
    <property type="match status" value="3"/>
</dbReference>
<reference evidence="10 11" key="1">
    <citation type="journal article" date="2018" name="Biotechnol. Adv.">
        <title>Improved genomic resources and new bioinformatic workflow for the carcinogenic parasite Clonorchis sinensis: Biotechnological implications.</title>
        <authorList>
            <person name="Wang D."/>
            <person name="Korhonen P.K."/>
            <person name="Gasser R.B."/>
            <person name="Young N.D."/>
        </authorList>
    </citation>
    <scope>NUCLEOTIDE SEQUENCE [LARGE SCALE GENOMIC DNA]</scope>
    <source>
        <strain evidence="10">Cs-k2</strain>
    </source>
</reference>
<dbReference type="PANTHER" id="PTHR11480:SF3">
    <property type="entry name" value="BCDNA.GH08312"/>
    <property type="match status" value="1"/>
</dbReference>
<dbReference type="SUPFAM" id="SSF47862">
    <property type="entry name" value="Saposin"/>
    <property type="match status" value="4"/>
</dbReference>
<feature type="domain" description="Saposin B-type" evidence="8">
    <location>
        <begin position="145"/>
        <end position="227"/>
    </location>
</feature>
<gene>
    <name evidence="10" type="ORF">CSKR_111381</name>
</gene>
<evidence type="ECO:0000256" key="2">
    <source>
        <dbReference type="ARBA" id="ARBA00022525"/>
    </source>
</evidence>
<evidence type="ECO:0000313" key="11">
    <source>
        <dbReference type="Proteomes" id="UP000286415"/>
    </source>
</evidence>
<dbReference type="SMART" id="SM00741">
    <property type="entry name" value="SapB"/>
    <property type="match status" value="4"/>
</dbReference>
<keyword evidence="2" id="KW-0964">Secreted</keyword>
<dbReference type="PROSITE" id="PS51110">
    <property type="entry name" value="SAP_A"/>
    <property type="match status" value="3"/>
</dbReference>
<keyword evidence="5" id="KW-1015">Disulfide bond</keyword>
<dbReference type="EMBL" id="NIRI02000056">
    <property type="protein sequence ID" value="KAG5444767.1"/>
    <property type="molecule type" value="Genomic_DNA"/>
</dbReference>
<proteinExistence type="predicted"/>
<dbReference type="GO" id="GO:0006665">
    <property type="term" value="P:sphingolipid metabolic process"/>
    <property type="evidence" value="ECO:0007669"/>
    <property type="project" value="InterPro"/>
</dbReference>
<dbReference type="InterPro" id="IPR007856">
    <property type="entry name" value="SapB_1"/>
</dbReference>
<evidence type="ECO:0000313" key="10">
    <source>
        <dbReference type="EMBL" id="KAG5444767.1"/>
    </source>
</evidence>
<evidence type="ECO:0000256" key="3">
    <source>
        <dbReference type="ARBA" id="ARBA00022729"/>
    </source>
</evidence>
<comment type="subcellular location">
    <subcellularLocation>
        <location evidence="1">Secreted</location>
    </subcellularLocation>
</comment>
<feature type="domain" description="Saposin B-type" evidence="8">
    <location>
        <begin position="481"/>
        <end position="562"/>
    </location>
</feature>
<dbReference type="PANTHER" id="PTHR11480">
    <property type="entry name" value="SAPOSIN-RELATED"/>
    <property type="match status" value="1"/>
</dbReference>
<reference evidence="10 11" key="2">
    <citation type="journal article" date="2021" name="Genomics">
        <title>High-quality reference genome for Clonorchis sinensis.</title>
        <authorList>
            <person name="Young N.D."/>
            <person name="Stroehlein A.J."/>
            <person name="Kinkar L."/>
            <person name="Wang T."/>
            <person name="Sohn W.M."/>
            <person name="Chang B.C.H."/>
            <person name="Kaur P."/>
            <person name="Weisz D."/>
            <person name="Dudchenko O."/>
            <person name="Aiden E.L."/>
            <person name="Korhonen P.K."/>
            <person name="Gasser R.B."/>
        </authorList>
    </citation>
    <scope>NUCLEOTIDE SEQUENCE [LARGE SCALE GENOMIC DNA]</scope>
    <source>
        <strain evidence="10">Cs-k2</strain>
    </source>
</reference>
<evidence type="ECO:0000259" key="8">
    <source>
        <dbReference type="PROSITE" id="PS50015"/>
    </source>
</evidence>